<dbReference type="PROSITE" id="PS00027">
    <property type="entry name" value="HOMEOBOX_1"/>
    <property type="match status" value="1"/>
</dbReference>
<dbReference type="OMA" id="AVTHEYP"/>
<evidence type="ECO:0000256" key="6">
    <source>
        <dbReference type="SAM" id="MobiDB-lite"/>
    </source>
</evidence>
<dbReference type="Gene3D" id="1.10.10.60">
    <property type="entry name" value="Homeodomain-like"/>
    <property type="match status" value="1"/>
</dbReference>
<dbReference type="GO" id="GO:0001706">
    <property type="term" value="P:endoderm formation"/>
    <property type="evidence" value="ECO:0007669"/>
    <property type="project" value="Ensembl"/>
</dbReference>
<organism evidence="8 9">
    <name type="scientific">Gadus morhua</name>
    <name type="common">Atlantic cod</name>
    <dbReference type="NCBI Taxonomy" id="8049"/>
    <lineage>
        <taxon>Eukaryota</taxon>
        <taxon>Metazoa</taxon>
        <taxon>Chordata</taxon>
        <taxon>Craniata</taxon>
        <taxon>Vertebrata</taxon>
        <taxon>Euteleostomi</taxon>
        <taxon>Actinopterygii</taxon>
        <taxon>Neopterygii</taxon>
        <taxon>Teleostei</taxon>
        <taxon>Neoteleostei</taxon>
        <taxon>Acanthomorphata</taxon>
        <taxon>Zeiogadaria</taxon>
        <taxon>Gadariae</taxon>
        <taxon>Gadiformes</taxon>
        <taxon>Gadoidei</taxon>
        <taxon>Gadidae</taxon>
        <taxon>Gadus</taxon>
    </lineage>
</organism>
<proteinExistence type="predicted"/>
<dbReference type="CDD" id="cd00086">
    <property type="entry name" value="homeodomain"/>
    <property type="match status" value="1"/>
</dbReference>
<evidence type="ECO:0000256" key="3">
    <source>
        <dbReference type="ARBA" id="ARBA00023242"/>
    </source>
</evidence>
<evidence type="ECO:0000256" key="5">
    <source>
        <dbReference type="RuleBase" id="RU000682"/>
    </source>
</evidence>
<dbReference type="PROSITE" id="PS50071">
    <property type="entry name" value="HOMEOBOX_2"/>
    <property type="match status" value="1"/>
</dbReference>
<dbReference type="GO" id="GO:1905936">
    <property type="term" value="P:regulation of germ cell proliferation"/>
    <property type="evidence" value="ECO:0007669"/>
    <property type="project" value="Ensembl"/>
</dbReference>
<reference evidence="8" key="2">
    <citation type="submission" date="2025-09" db="UniProtKB">
        <authorList>
            <consortium name="Ensembl"/>
        </authorList>
    </citation>
    <scope>IDENTIFICATION</scope>
</reference>
<evidence type="ECO:0000256" key="2">
    <source>
        <dbReference type="ARBA" id="ARBA00023155"/>
    </source>
</evidence>
<gene>
    <name evidence="8" type="primary">nanog</name>
</gene>
<dbReference type="InterPro" id="IPR009057">
    <property type="entry name" value="Homeodomain-like_sf"/>
</dbReference>
<keyword evidence="2 4" id="KW-0371">Homeobox</keyword>
<dbReference type="GO" id="GO:0003682">
    <property type="term" value="F:chromatin binding"/>
    <property type="evidence" value="ECO:0007669"/>
    <property type="project" value="Ensembl"/>
</dbReference>
<dbReference type="GO" id="GO:0000981">
    <property type="term" value="F:DNA-binding transcription factor activity, RNA polymerase II-specific"/>
    <property type="evidence" value="ECO:0007669"/>
    <property type="project" value="InterPro"/>
</dbReference>
<dbReference type="GO" id="GO:0005634">
    <property type="term" value="C:nucleus"/>
    <property type="evidence" value="ECO:0007669"/>
    <property type="project" value="UniProtKB-SubCell"/>
</dbReference>
<feature type="compositionally biased region" description="Polar residues" evidence="6">
    <location>
        <begin position="390"/>
        <end position="405"/>
    </location>
</feature>
<accession>A0A8C5FNM5</accession>
<reference evidence="8" key="1">
    <citation type="submission" date="2025-08" db="UniProtKB">
        <authorList>
            <consortium name="Ensembl"/>
        </authorList>
    </citation>
    <scope>IDENTIFICATION</scope>
</reference>
<dbReference type="InterPro" id="IPR017970">
    <property type="entry name" value="Homeobox_CS"/>
</dbReference>
<dbReference type="PANTHER" id="PTHR24327:SF88">
    <property type="entry name" value="NANOG"/>
    <property type="match status" value="1"/>
</dbReference>
<dbReference type="GO" id="GO:1904864">
    <property type="term" value="P:negative regulation of beta-catenin-TCF complex assembly"/>
    <property type="evidence" value="ECO:0007669"/>
    <property type="project" value="Ensembl"/>
</dbReference>
<dbReference type="InterPro" id="IPR050460">
    <property type="entry name" value="Distal-less_Homeobox_TF"/>
</dbReference>
<dbReference type="GO" id="GO:0090090">
    <property type="term" value="P:negative regulation of canonical Wnt signaling pathway"/>
    <property type="evidence" value="ECO:0007669"/>
    <property type="project" value="Ensembl"/>
</dbReference>
<feature type="compositionally biased region" description="Polar residues" evidence="6">
    <location>
        <begin position="99"/>
        <end position="112"/>
    </location>
</feature>
<dbReference type="InterPro" id="IPR001356">
    <property type="entry name" value="HD"/>
</dbReference>
<dbReference type="GO" id="GO:0034728">
    <property type="term" value="P:nucleosome organization"/>
    <property type="evidence" value="ECO:0007669"/>
    <property type="project" value="Ensembl"/>
</dbReference>
<evidence type="ECO:0000259" key="7">
    <source>
        <dbReference type="PROSITE" id="PS50071"/>
    </source>
</evidence>
<feature type="region of interest" description="Disordered" evidence="6">
    <location>
        <begin position="99"/>
        <end position="154"/>
    </location>
</feature>
<evidence type="ECO:0000256" key="4">
    <source>
        <dbReference type="PROSITE-ProRule" id="PRU00108"/>
    </source>
</evidence>
<dbReference type="GO" id="GO:0030036">
    <property type="term" value="P:actin cytoskeleton organization"/>
    <property type="evidence" value="ECO:0007669"/>
    <property type="project" value="Ensembl"/>
</dbReference>
<dbReference type="GO" id="GO:0045892">
    <property type="term" value="P:negative regulation of DNA-templated transcription"/>
    <property type="evidence" value="ECO:0007669"/>
    <property type="project" value="Ensembl"/>
</dbReference>
<feature type="DNA-binding region" description="Homeobox" evidence="4">
    <location>
        <begin position="221"/>
        <end position="280"/>
    </location>
</feature>
<evidence type="ECO:0000256" key="1">
    <source>
        <dbReference type="ARBA" id="ARBA00023125"/>
    </source>
</evidence>
<feature type="region of interest" description="Disordered" evidence="6">
    <location>
        <begin position="360"/>
        <end position="451"/>
    </location>
</feature>
<sequence>MAEWKTQLSYNYNPPYHHAYAYGIVYQAGSEQTQGTLPSWADHGVAELGSYNAVVPQSYYSTTARPREESPPRSPEQSVLNLHGHYQSSGVVYLGGSQNSRVGFPGQPQSTYDPIVIDDGGGRARSGTPTSDSEAHTSPDSWSSPSSREEGLPQTDPTAWIKKELDHDPETGSPNTTHDLSSILEEPQSFDAVEDEDPNTSGSPVATSKTTPKTRRTTFGRGKRRTAFSEEQMNALVQRFSAQRYLTPAEMKNLAAQSGLTYKQVKTWFQNRRMKLRRHQKDTSWVSEHYNAKKAVDVNPGPAVYPNMAPLLQQYQGDARSHLQEQYTQHMMEAGGVYKNTAPQNLAYYLAAMGAAGTASYHGSWSTGGPRTNPLPSRPEGHGWPMAPSAHQQQQYDYSNPSAYSASGPLATGADSTANSDGRLDCPLHMALGQSTDNHLPEPQKADAPSP</sequence>
<comment type="subcellular location">
    <subcellularLocation>
        <location evidence="4 5">Nucleus</location>
    </subcellularLocation>
</comment>
<keyword evidence="9" id="KW-1185">Reference proteome</keyword>
<feature type="compositionally biased region" description="Polar residues" evidence="6">
    <location>
        <begin position="361"/>
        <end position="370"/>
    </location>
</feature>
<evidence type="ECO:0000313" key="9">
    <source>
        <dbReference type="Proteomes" id="UP000694546"/>
    </source>
</evidence>
<evidence type="ECO:0000313" key="8">
    <source>
        <dbReference type="Ensembl" id="ENSGMOP00000050121.1"/>
    </source>
</evidence>
<protein>
    <submittedName>
        <fullName evidence="8">Nanog homeobox</fullName>
    </submittedName>
</protein>
<dbReference type="Ensembl" id="ENSGMOT00000028604.1">
    <property type="protein sequence ID" value="ENSGMOP00000050121.1"/>
    <property type="gene ID" value="ENSGMOG00000033818.1"/>
</dbReference>
<dbReference type="GO" id="GO:0090504">
    <property type="term" value="P:epiboly"/>
    <property type="evidence" value="ECO:0007669"/>
    <property type="project" value="Ensembl"/>
</dbReference>
<dbReference type="AlphaFoldDB" id="A0A8C5FNM5"/>
<dbReference type="GeneTree" id="ENSGT00670000098076"/>
<dbReference type="Pfam" id="PF00046">
    <property type="entry name" value="Homeodomain"/>
    <property type="match status" value="1"/>
</dbReference>
<dbReference type="Proteomes" id="UP000694546">
    <property type="component" value="Chromosome 23"/>
</dbReference>
<feature type="region of interest" description="Disordered" evidence="6">
    <location>
        <begin position="192"/>
        <end position="230"/>
    </location>
</feature>
<name>A0A8C5FNM5_GADMO</name>
<feature type="domain" description="Homeobox" evidence="7">
    <location>
        <begin position="219"/>
        <end position="279"/>
    </location>
</feature>
<dbReference type="SUPFAM" id="SSF46689">
    <property type="entry name" value="Homeodomain-like"/>
    <property type="match status" value="1"/>
</dbReference>
<dbReference type="GO" id="GO:0042802">
    <property type="term" value="F:identical protein binding"/>
    <property type="evidence" value="ECO:0007669"/>
    <property type="project" value="Ensembl"/>
</dbReference>
<feature type="compositionally biased region" description="Basic residues" evidence="6">
    <location>
        <begin position="212"/>
        <end position="226"/>
    </location>
</feature>
<dbReference type="GO" id="GO:0043622">
    <property type="term" value="P:cortical microtubule organization"/>
    <property type="evidence" value="ECO:0007669"/>
    <property type="project" value="Ensembl"/>
</dbReference>
<dbReference type="GO" id="GO:0106336">
    <property type="term" value="P:yolk syncytial layer development"/>
    <property type="evidence" value="ECO:0007669"/>
    <property type="project" value="Ensembl"/>
</dbReference>
<keyword evidence="1 4" id="KW-0238">DNA-binding</keyword>
<dbReference type="PANTHER" id="PTHR24327">
    <property type="entry name" value="HOMEOBOX PROTEIN"/>
    <property type="match status" value="1"/>
</dbReference>
<dbReference type="GO" id="GO:0000978">
    <property type="term" value="F:RNA polymerase II cis-regulatory region sequence-specific DNA binding"/>
    <property type="evidence" value="ECO:0007669"/>
    <property type="project" value="TreeGrafter"/>
</dbReference>
<dbReference type="SMART" id="SM00389">
    <property type="entry name" value="HOX"/>
    <property type="match status" value="1"/>
</dbReference>
<keyword evidence="3 4" id="KW-0539">Nucleus</keyword>